<evidence type="ECO:0000313" key="2">
    <source>
        <dbReference type="EMBL" id="ABQ76047.1"/>
    </source>
</evidence>
<dbReference type="Pfam" id="PF18936">
    <property type="entry name" value="DUF5684"/>
    <property type="match status" value="1"/>
</dbReference>
<feature type="transmembrane region" description="Helical" evidence="1">
    <location>
        <begin position="71"/>
        <end position="91"/>
    </location>
</feature>
<evidence type="ECO:0008006" key="3">
    <source>
        <dbReference type="Google" id="ProtNLM"/>
    </source>
</evidence>
<sequence>MIMRLMTPILSSLVPLQSDGGGILGVIAPLAVTVVIFAGLWKTFEKAGEPGWAAIIPIYNFYILTKISDNAWWWVVLFFIPVIQLFALAKVSIDVAGKFGKGILFGLGLTFLSFIFFPLLGFGGARYQGATQLG</sequence>
<dbReference type="EMBL" id="EF583997">
    <property type="protein sequence ID" value="ABQ76047.1"/>
    <property type="molecule type" value="Genomic_DNA"/>
</dbReference>
<feature type="transmembrane region" description="Helical" evidence="1">
    <location>
        <begin position="21"/>
        <end position="41"/>
    </location>
</feature>
<protein>
    <recommendedName>
        <fullName evidence="3">Signal peptidase I</fullName>
    </recommendedName>
</protein>
<keyword evidence="1" id="KW-0472">Membrane</keyword>
<keyword evidence="1" id="KW-0812">Transmembrane</keyword>
<keyword evidence="1" id="KW-1133">Transmembrane helix</keyword>
<feature type="transmembrane region" description="Helical" evidence="1">
    <location>
        <begin position="103"/>
        <end position="125"/>
    </location>
</feature>
<accession>A5YSU0</accession>
<dbReference type="InterPro" id="IPR043739">
    <property type="entry name" value="DUF5684"/>
</dbReference>
<dbReference type="AlphaFoldDB" id="A5YSU0"/>
<organism evidence="2">
    <name type="scientific">uncultured haloarchaeon</name>
    <dbReference type="NCBI Taxonomy" id="160804"/>
    <lineage>
        <taxon>Archaea</taxon>
        <taxon>Methanobacteriati</taxon>
        <taxon>Methanobacteriota</taxon>
        <taxon>Stenosarchaea group</taxon>
        <taxon>Halobacteria</taxon>
        <taxon>Halobacteriales</taxon>
        <taxon>Halobacteriaceae</taxon>
        <taxon>environmental samples</taxon>
    </lineage>
</organism>
<reference evidence="2" key="1">
    <citation type="journal article" date="2007" name="ISME J.">
        <title>Genomic plasticity in prokaryotes: the case of the square haloarchaeon.</title>
        <authorList>
            <person name="Cuadros-Orellana S."/>
            <person name="Martin-Cuadrado A.B."/>
            <person name="Legault B."/>
            <person name="D'Auria G."/>
            <person name="Zhaxybayeva O."/>
            <person name="Papke R.T."/>
            <person name="Rodriguez-Valera F."/>
        </authorList>
    </citation>
    <scope>NUCLEOTIDE SEQUENCE</scope>
</reference>
<name>A5YSU0_9EURY</name>
<proteinExistence type="predicted"/>
<evidence type="ECO:0000256" key="1">
    <source>
        <dbReference type="SAM" id="Phobius"/>
    </source>
</evidence>